<evidence type="ECO:0000313" key="2">
    <source>
        <dbReference type="Proteomes" id="UP001054945"/>
    </source>
</evidence>
<dbReference type="AlphaFoldDB" id="A0AAV4WAM3"/>
<dbReference type="EMBL" id="BPLR01015937">
    <property type="protein sequence ID" value="GIY79842.1"/>
    <property type="molecule type" value="Genomic_DNA"/>
</dbReference>
<name>A0AAV4WAM3_CAEEX</name>
<protein>
    <submittedName>
        <fullName evidence="1">Uncharacterized protein</fullName>
    </submittedName>
</protein>
<sequence>MVADLSLQRQIMRWVQVYFFRVYNDESVYNDEQRLTADIPSAFSLQVATEHRKEPINKLAAGSPKQPVRNLISDAKSVAFYQNPVGDSIPGINSRPGTICCAPSAGTMESGYLDN</sequence>
<organism evidence="1 2">
    <name type="scientific">Caerostris extrusa</name>
    <name type="common">Bark spider</name>
    <name type="synonym">Caerostris bankana</name>
    <dbReference type="NCBI Taxonomy" id="172846"/>
    <lineage>
        <taxon>Eukaryota</taxon>
        <taxon>Metazoa</taxon>
        <taxon>Ecdysozoa</taxon>
        <taxon>Arthropoda</taxon>
        <taxon>Chelicerata</taxon>
        <taxon>Arachnida</taxon>
        <taxon>Araneae</taxon>
        <taxon>Araneomorphae</taxon>
        <taxon>Entelegynae</taxon>
        <taxon>Araneoidea</taxon>
        <taxon>Araneidae</taxon>
        <taxon>Caerostris</taxon>
    </lineage>
</organism>
<evidence type="ECO:0000313" key="1">
    <source>
        <dbReference type="EMBL" id="GIY79842.1"/>
    </source>
</evidence>
<proteinExistence type="predicted"/>
<dbReference type="Proteomes" id="UP001054945">
    <property type="component" value="Unassembled WGS sequence"/>
</dbReference>
<gene>
    <name evidence="1" type="ORF">CEXT_558241</name>
</gene>
<reference evidence="1 2" key="1">
    <citation type="submission" date="2021-06" db="EMBL/GenBank/DDBJ databases">
        <title>Caerostris extrusa draft genome.</title>
        <authorList>
            <person name="Kono N."/>
            <person name="Arakawa K."/>
        </authorList>
    </citation>
    <scope>NUCLEOTIDE SEQUENCE [LARGE SCALE GENOMIC DNA]</scope>
</reference>
<comment type="caution">
    <text evidence="1">The sequence shown here is derived from an EMBL/GenBank/DDBJ whole genome shotgun (WGS) entry which is preliminary data.</text>
</comment>
<accession>A0AAV4WAM3</accession>
<keyword evidence="2" id="KW-1185">Reference proteome</keyword>